<dbReference type="AlphaFoldDB" id="A0A4R0X7U9"/>
<evidence type="ECO:0000313" key="1">
    <source>
        <dbReference type="EMBL" id="TCG02907.1"/>
    </source>
</evidence>
<dbReference type="EMBL" id="MWML01000638">
    <property type="protein sequence ID" value="TCG02907.1"/>
    <property type="molecule type" value="Genomic_DNA"/>
</dbReference>
<keyword evidence="2" id="KW-1185">Reference proteome</keyword>
<sequence length="71" mass="7986">MTDRMWLQTYIRPLDADGSPPALMESAGEGLISCESSRDKTRFRLASPRSDLLCHHMAINLRNLLTTSLHS</sequence>
<accession>A0A4R0X7U9</accession>
<reference evidence="1 2" key="1">
    <citation type="submission" date="2017-02" db="EMBL/GenBank/DDBJ databases">
        <title>Paraburkholderia sophoroidis sp. nov. and Paraburkholderia steynii sp. nov. rhizobial symbionts of the fynbos legume Hypocalyptus sophoroides.</title>
        <authorList>
            <person name="Steenkamp E.T."/>
            <person name="Beukes C.W."/>
            <person name="Van Zyl E."/>
            <person name="Avontuur J."/>
            <person name="Chan W.Y."/>
            <person name="Hassen A."/>
            <person name="Palmer M."/>
            <person name="Mthombeni L."/>
            <person name="Phalane F."/>
            <person name="Sereme K."/>
            <person name="Venter S.N."/>
        </authorList>
    </citation>
    <scope>NUCLEOTIDE SEQUENCE [LARGE SCALE GENOMIC DNA]</scope>
    <source>
        <strain evidence="1 2">HC1.1ba</strain>
    </source>
</reference>
<dbReference type="Proteomes" id="UP000294200">
    <property type="component" value="Unassembled WGS sequence"/>
</dbReference>
<comment type="caution">
    <text evidence="1">The sequence shown here is derived from an EMBL/GenBank/DDBJ whole genome shotgun (WGS) entry which is preliminary data.</text>
</comment>
<gene>
    <name evidence="1" type="ORF">BZM27_52390</name>
</gene>
<proteinExistence type="predicted"/>
<evidence type="ECO:0000313" key="2">
    <source>
        <dbReference type="Proteomes" id="UP000294200"/>
    </source>
</evidence>
<name>A0A4R0X7U9_9BURK</name>
<protein>
    <submittedName>
        <fullName evidence="1">Uncharacterized protein</fullName>
    </submittedName>
</protein>
<organism evidence="1 2">
    <name type="scientific">Paraburkholderia steynii</name>
    <dbReference type="NCBI Taxonomy" id="1245441"/>
    <lineage>
        <taxon>Bacteria</taxon>
        <taxon>Pseudomonadati</taxon>
        <taxon>Pseudomonadota</taxon>
        <taxon>Betaproteobacteria</taxon>
        <taxon>Burkholderiales</taxon>
        <taxon>Burkholderiaceae</taxon>
        <taxon>Paraburkholderia</taxon>
    </lineage>
</organism>